<evidence type="ECO:0008006" key="3">
    <source>
        <dbReference type="Google" id="ProtNLM"/>
    </source>
</evidence>
<dbReference type="EMBL" id="ABIA03000004">
    <property type="protein sequence ID" value="EDQ34291.1"/>
    <property type="molecule type" value="Genomic_DNA"/>
</dbReference>
<comment type="caution">
    <text evidence="1">The sequence shown here is derived from an EMBL/GenBank/DDBJ whole genome shotgun (WGS) entry which is preliminary data.</text>
</comment>
<dbReference type="AlphaFoldDB" id="A9D2X3"/>
<sequence>MTALTQDRNTLAQLGEVQEYPVLAAAVIYAGSIACLDAAGWAVPGTTATTLIAAGRAEERADNSSGGNGAITAKVRAGVFRFDNSAAADEITRAEIGDDCFIVDDQTVAKTDGTGTRSKAGTIVQIDTLGVWVRIGF</sequence>
<organism evidence="1 2">
    <name type="scientific">Hoeflea phototrophica (strain DSM 17068 / NCIMB 14078 / DFL-43)</name>
    <dbReference type="NCBI Taxonomy" id="411684"/>
    <lineage>
        <taxon>Bacteria</taxon>
        <taxon>Pseudomonadati</taxon>
        <taxon>Pseudomonadota</taxon>
        <taxon>Alphaproteobacteria</taxon>
        <taxon>Hyphomicrobiales</taxon>
        <taxon>Rhizobiaceae</taxon>
        <taxon>Hoeflea</taxon>
    </lineage>
</organism>
<dbReference type="STRING" id="411684.HPDFL43_14877"/>
<evidence type="ECO:0000313" key="1">
    <source>
        <dbReference type="EMBL" id="EDQ34291.1"/>
    </source>
</evidence>
<dbReference type="HOGENOM" id="CLU_150547_0_0_5"/>
<dbReference type="RefSeq" id="WP_007198734.1">
    <property type="nucleotide sequence ID" value="NZ_CM002917.1"/>
</dbReference>
<proteinExistence type="predicted"/>
<gene>
    <name evidence="1" type="ORF">HPDFL43_14877</name>
</gene>
<dbReference type="eggNOG" id="ENOG5032RYD">
    <property type="taxonomic scope" value="Bacteria"/>
</dbReference>
<dbReference type="OrthoDB" id="2059848at2"/>
<evidence type="ECO:0000313" key="2">
    <source>
        <dbReference type="Proteomes" id="UP000004291"/>
    </source>
</evidence>
<accession>A9D2X3</accession>
<protein>
    <recommendedName>
        <fullName evidence="3">Bacteriophage protein</fullName>
    </recommendedName>
</protein>
<reference evidence="1 2" key="1">
    <citation type="submission" date="2007-10" db="EMBL/GenBank/DDBJ databases">
        <authorList>
            <person name="Wagner-Dobler I."/>
            <person name="Ferriera S."/>
            <person name="Johnson J."/>
            <person name="Kravitz S."/>
            <person name="Beeson K."/>
            <person name="Sutton G."/>
            <person name="Rogers Y.-H."/>
            <person name="Friedman R."/>
            <person name="Frazier M."/>
            <person name="Venter J.C."/>
        </authorList>
    </citation>
    <scope>NUCLEOTIDE SEQUENCE [LARGE SCALE GENOMIC DNA]</scope>
    <source>
        <strain evidence="1 2">DFL-43</strain>
    </source>
</reference>
<keyword evidence="2" id="KW-1185">Reference proteome</keyword>
<dbReference type="Proteomes" id="UP000004291">
    <property type="component" value="Chromosome"/>
</dbReference>
<reference evidence="1 2" key="2">
    <citation type="submission" date="2012-06" db="EMBL/GenBank/DDBJ databases">
        <authorList>
            <person name="Fiebig A."/>
        </authorList>
    </citation>
    <scope>NUCLEOTIDE SEQUENCE [LARGE SCALE GENOMIC DNA]</scope>
    <source>
        <strain evidence="1 2">DFL-43</strain>
    </source>
</reference>
<name>A9D2X3_HOEPD</name>